<dbReference type="EMBL" id="CAJNJA010029809">
    <property type="protein sequence ID" value="CAE7634729.1"/>
    <property type="molecule type" value="Genomic_DNA"/>
</dbReference>
<feature type="compositionally biased region" description="Basic residues" evidence="2">
    <location>
        <begin position="479"/>
        <end position="489"/>
    </location>
</feature>
<evidence type="ECO:0000256" key="2">
    <source>
        <dbReference type="SAM" id="MobiDB-lite"/>
    </source>
</evidence>
<protein>
    <submittedName>
        <fullName evidence="3">Uncharacterized protein</fullName>
    </submittedName>
</protein>
<evidence type="ECO:0000313" key="3">
    <source>
        <dbReference type="EMBL" id="CAE7634729.1"/>
    </source>
</evidence>
<organism evidence="3 4">
    <name type="scientific">Symbiodinium necroappetens</name>
    <dbReference type="NCBI Taxonomy" id="1628268"/>
    <lineage>
        <taxon>Eukaryota</taxon>
        <taxon>Sar</taxon>
        <taxon>Alveolata</taxon>
        <taxon>Dinophyceae</taxon>
        <taxon>Suessiales</taxon>
        <taxon>Symbiodiniaceae</taxon>
        <taxon>Symbiodinium</taxon>
    </lineage>
</organism>
<sequence length="489" mass="52159">MLRPYAFYAGSFCRHIDVFFKQITACLPKSQAIKDAETTKKKAEADKKEAIAKADAARQAAEEQAARDAFKAKQAAEDAKAEQVRALQDAADAKKAAEKAIRAAQKKVNEQTAAAEAAKQAKEKAEEELAKLEEKKKEWQQDLSYLIRVLEEGAVQLHEPMPAAVSVQQLQWGTRCLQRAIMLLTAALDSSLRGECCWNTPKLWGELRDLITPAAVLLEQRGDSEEQQQRGTSSGSAEGPRRVHPADVLQLAQGHEEGGPRTRTSSTAAQLLFEAAGEFRKLMPTLVDEQVPLAVQLLHAVEATQQALFGGVMAATEETQTEAGGDNDYIPIADGPCKEAGATTGANLEPGGACAPALASDHQCEDGETAATGVAPSHGGAPHSGQWTALGGITSSQAQALMTDSLEDAIQQAAQTQLDQSEEDGGQANSLATTPPWHAWSQPLMGEAANLHVGGSQDTGSREQAPSEPSSEPSCQDSHRRRRMHAGGH</sequence>
<gene>
    <name evidence="3" type="ORF">SNEC2469_LOCUS17903</name>
</gene>
<proteinExistence type="predicted"/>
<dbReference type="OrthoDB" id="429899at2759"/>
<feature type="region of interest" description="Disordered" evidence="2">
    <location>
        <begin position="220"/>
        <end position="243"/>
    </location>
</feature>
<feature type="coiled-coil region" evidence="1">
    <location>
        <begin position="33"/>
        <end position="149"/>
    </location>
</feature>
<comment type="caution">
    <text evidence="3">The sequence shown here is derived from an EMBL/GenBank/DDBJ whole genome shotgun (WGS) entry which is preliminary data.</text>
</comment>
<dbReference type="Proteomes" id="UP000601435">
    <property type="component" value="Unassembled WGS sequence"/>
</dbReference>
<keyword evidence="1" id="KW-0175">Coiled coil</keyword>
<dbReference type="AlphaFoldDB" id="A0A812VPU9"/>
<evidence type="ECO:0000256" key="1">
    <source>
        <dbReference type="SAM" id="Coils"/>
    </source>
</evidence>
<name>A0A812VPU9_9DINO</name>
<evidence type="ECO:0000313" key="4">
    <source>
        <dbReference type="Proteomes" id="UP000601435"/>
    </source>
</evidence>
<reference evidence="3" key="1">
    <citation type="submission" date="2021-02" db="EMBL/GenBank/DDBJ databases">
        <authorList>
            <person name="Dougan E. K."/>
            <person name="Rhodes N."/>
            <person name="Thang M."/>
            <person name="Chan C."/>
        </authorList>
    </citation>
    <scope>NUCLEOTIDE SEQUENCE</scope>
</reference>
<accession>A0A812VPU9</accession>
<feature type="region of interest" description="Disordered" evidence="2">
    <location>
        <begin position="414"/>
        <end position="489"/>
    </location>
</feature>
<keyword evidence="4" id="KW-1185">Reference proteome</keyword>
<feature type="region of interest" description="Disordered" evidence="2">
    <location>
        <begin position="365"/>
        <end position="389"/>
    </location>
</feature>